<comment type="caution">
    <text evidence="1">The sequence shown here is derived from an EMBL/GenBank/DDBJ whole genome shotgun (WGS) entry which is preliminary data.</text>
</comment>
<protein>
    <submittedName>
        <fullName evidence="1">Uncharacterized protein</fullName>
    </submittedName>
</protein>
<dbReference type="EMBL" id="LKAM01000006">
    <property type="protein sequence ID" value="KUM47823.1"/>
    <property type="molecule type" value="Genomic_DNA"/>
</dbReference>
<geneLocation type="mitochondrion" evidence="1"/>
<dbReference type="AlphaFoldDB" id="A0A117NH68"/>
<keyword evidence="1" id="KW-0496">Mitochondrion</keyword>
<organism evidence="1">
    <name type="scientific">Picea glauca</name>
    <name type="common">White spruce</name>
    <name type="synonym">Pinus glauca</name>
    <dbReference type="NCBI Taxonomy" id="3330"/>
    <lineage>
        <taxon>Eukaryota</taxon>
        <taxon>Viridiplantae</taxon>
        <taxon>Streptophyta</taxon>
        <taxon>Embryophyta</taxon>
        <taxon>Tracheophyta</taxon>
        <taxon>Spermatophyta</taxon>
        <taxon>Pinopsida</taxon>
        <taxon>Pinidae</taxon>
        <taxon>Conifers I</taxon>
        <taxon>Pinales</taxon>
        <taxon>Pinaceae</taxon>
        <taxon>Picea</taxon>
    </lineage>
</organism>
<evidence type="ECO:0000313" key="1">
    <source>
        <dbReference type="EMBL" id="KUM47823.1"/>
    </source>
</evidence>
<sequence length="62" mass="6776">MGNWVPFLSDGGFGFGRSEKGIESKRESLQSIRKKANQIKYLRDINSMVGSEGKGSVGKVRG</sequence>
<accession>A0A117NH68</accession>
<gene>
    <name evidence="1" type="ORF">ABT39_MTgene4817</name>
</gene>
<proteinExistence type="predicted"/>
<name>A0A117NH68_PICGL</name>
<reference evidence="1" key="1">
    <citation type="journal article" date="2015" name="Genome Biol. Evol.">
        <title>Organellar Genomes of White Spruce (Picea glauca): Assembly and Annotation.</title>
        <authorList>
            <person name="Jackman S.D."/>
            <person name="Warren R.L."/>
            <person name="Gibb E.A."/>
            <person name="Vandervalk B.P."/>
            <person name="Mohamadi H."/>
            <person name="Chu J."/>
            <person name="Raymond A."/>
            <person name="Pleasance S."/>
            <person name="Coope R."/>
            <person name="Wildung M.R."/>
            <person name="Ritland C.E."/>
            <person name="Bousquet J."/>
            <person name="Jones S.J."/>
            <person name="Bohlmann J."/>
            <person name="Birol I."/>
        </authorList>
    </citation>
    <scope>NUCLEOTIDE SEQUENCE [LARGE SCALE GENOMIC DNA]</scope>
    <source>
        <tissue evidence="1">Flushing bud</tissue>
    </source>
</reference>